<protein>
    <submittedName>
        <fullName evidence="1">Uncharacterized protein</fullName>
    </submittedName>
</protein>
<keyword evidence="2" id="KW-1185">Reference proteome</keyword>
<dbReference type="PROSITE" id="PS51257">
    <property type="entry name" value="PROKAR_LIPOPROTEIN"/>
    <property type="match status" value="1"/>
</dbReference>
<dbReference type="Proteomes" id="UP001204151">
    <property type="component" value="Unassembled WGS sequence"/>
</dbReference>
<organism evidence="1 2">
    <name type="scientific">Massilia pinisoli</name>
    <dbReference type="NCBI Taxonomy" id="1772194"/>
    <lineage>
        <taxon>Bacteria</taxon>
        <taxon>Pseudomonadati</taxon>
        <taxon>Pseudomonadota</taxon>
        <taxon>Betaproteobacteria</taxon>
        <taxon>Burkholderiales</taxon>
        <taxon>Oxalobacteraceae</taxon>
        <taxon>Telluria group</taxon>
        <taxon>Massilia</taxon>
    </lineage>
</organism>
<dbReference type="RefSeq" id="WP_258817595.1">
    <property type="nucleotide sequence ID" value="NZ_JANUGW010000010.1"/>
</dbReference>
<dbReference type="EMBL" id="JANUGW010000010">
    <property type="protein sequence ID" value="MCS0583008.1"/>
    <property type="molecule type" value="Genomic_DNA"/>
</dbReference>
<sequence>MKFQVSAIALGCIALLSGCGGGGGGGSSDGGVTQTIAFDFPGGQPVAVPPAVATKKMSAVASSNLPITYSSDTPDICSVSGDVVSFLKAGECSVRANQAGGNGYAPASQRQLFVIPKQPQMIIFRNPGAQPLDSTPVTLAASSNIPNHPMTFSTTTPTVCTVSGTTMTKVADGICAVTATQAGDDIYATTTVVKNIPIGNATSPALTFLSGYKDASTTTEGGAVIANSAGSADAGWWCEGSDGGTGSTGHCAATAAADGSSLTFGFILTRKQPNTGGSFGGYWNLDILAGGLSALAVGADTPAGVRIDAQAAMKFNLAQNPGWFATSDHKMFAQLILGHHVTLPDGVDDKGNPKFKDCNVTLQAPFTPTAAASTAYSLNLKNDFTISESCGLTGLDMWNELQDYPISKIHFGASTVNSTVPDAGTTATYTTQGTLTGPITFQ</sequence>
<evidence type="ECO:0000313" key="1">
    <source>
        <dbReference type="EMBL" id="MCS0583008.1"/>
    </source>
</evidence>
<accession>A0ABT1ZSV5</accession>
<name>A0ABT1ZSV5_9BURK</name>
<evidence type="ECO:0000313" key="2">
    <source>
        <dbReference type="Proteomes" id="UP001204151"/>
    </source>
</evidence>
<comment type="caution">
    <text evidence="1">The sequence shown here is derived from an EMBL/GenBank/DDBJ whole genome shotgun (WGS) entry which is preliminary data.</text>
</comment>
<proteinExistence type="predicted"/>
<gene>
    <name evidence="1" type="ORF">NX784_15575</name>
</gene>
<reference evidence="1 2" key="1">
    <citation type="submission" date="2022-08" db="EMBL/GenBank/DDBJ databases">
        <title>Reclassification of Massilia species as members of the genera Telluria, Duganella, Pseudoduganella, Mokoshia gen. nov. and Zemynaea gen. nov. using orthogonal and non-orthogonal genome-based approaches.</title>
        <authorList>
            <person name="Bowman J.P."/>
        </authorList>
    </citation>
    <scope>NUCLEOTIDE SEQUENCE [LARGE SCALE GENOMIC DNA]</scope>
    <source>
        <strain evidence="1 2">JCM 31316</strain>
    </source>
</reference>